<dbReference type="PANTHER" id="PTHR43316:SF9">
    <property type="entry name" value="ACID DEHALOGENASE, PUTATIVE (AFU_ORTHOLOGUE AFUA_6G14460)-RELATED"/>
    <property type="match status" value="1"/>
</dbReference>
<dbReference type="InterPro" id="IPR006439">
    <property type="entry name" value="HAD-SF_hydro_IA"/>
</dbReference>
<dbReference type="InterPro" id="IPR023214">
    <property type="entry name" value="HAD_sf"/>
</dbReference>
<evidence type="ECO:0000256" key="1">
    <source>
        <dbReference type="ARBA" id="ARBA00022801"/>
    </source>
</evidence>
<name>A0A5E4ZUJ1_9BURK</name>
<dbReference type="NCBIfam" id="TIGR01428">
    <property type="entry name" value="HAD_type_II"/>
    <property type="match status" value="1"/>
</dbReference>
<dbReference type="SFLD" id="SFLDS00003">
    <property type="entry name" value="Haloacid_Dehalogenase"/>
    <property type="match status" value="1"/>
</dbReference>
<gene>
    <name evidence="2" type="ORF">PCA31118_01885</name>
</gene>
<dbReference type="NCBIfam" id="TIGR01549">
    <property type="entry name" value="HAD-SF-IA-v1"/>
    <property type="match status" value="1"/>
</dbReference>
<dbReference type="GO" id="GO:0019120">
    <property type="term" value="F:hydrolase activity, acting on acid halide bonds, in C-halide compounds"/>
    <property type="evidence" value="ECO:0007669"/>
    <property type="project" value="InterPro"/>
</dbReference>
<sequence length="243" mass="26680">MSSPCASPNASLQHSTRAQWLTFDCYGTLIQWDEGLRDAVTRILQSKPGHNIRTADLIATFDRHEHALEQSPPHRRFRDVAGEGLRLALQDLGLQASPQDIEVLTGNICAMPPFPEVVPTLAALKARGYRLCIISNTDDDIIAGNVAQLGGHIDRVITAQQAGAYKPNRRLFDYAHAQLGVTKDDVVHICASPHLDHAAARDIGFRCVWVDRGTGRRPLPDYTPDATVATLDAVVPLFDSFGW</sequence>
<dbReference type="PANTHER" id="PTHR43316">
    <property type="entry name" value="HYDROLASE, HALOACID DELAHOGENASE-RELATED"/>
    <property type="match status" value="1"/>
</dbReference>
<dbReference type="Gene3D" id="1.10.150.750">
    <property type="match status" value="1"/>
</dbReference>
<dbReference type="PRINTS" id="PR00413">
    <property type="entry name" value="HADHALOGNASE"/>
</dbReference>
<dbReference type="EMBL" id="CABPSQ010000002">
    <property type="protein sequence ID" value="VVE65051.1"/>
    <property type="molecule type" value="Genomic_DNA"/>
</dbReference>
<reference evidence="2 3" key="1">
    <citation type="submission" date="2019-08" db="EMBL/GenBank/DDBJ databases">
        <authorList>
            <person name="Peeters C."/>
        </authorList>
    </citation>
    <scope>NUCLEOTIDE SEQUENCE [LARGE SCALE GENOMIC DNA]</scope>
    <source>
        <strain evidence="2 3">LMG 31118</strain>
    </source>
</reference>
<dbReference type="SUPFAM" id="SSF56784">
    <property type="entry name" value="HAD-like"/>
    <property type="match status" value="1"/>
</dbReference>
<protein>
    <submittedName>
        <fullName evidence="2">Haloacid dehalogenase, type II</fullName>
    </submittedName>
</protein>
<dbReference type="AlphaFoldDB" id="A0A5E4ZUJ1"/>
<dbReference type="Proteomes" id="UP000414136">
    <property type="component" value="Unassembled WGS sequence"/>
</dbReference>
<dbReference type="OrthoDB" id="8585081at2"/>
<evidence type="ECO:0000313" key="3">
    <source>
        <dbReference type="Proteomes" id="UP000414136"/>
    </source>
</evidence>
<dbReference type="RefSeq" id="WP_150624939.1">
    <property type="nucleotide sequence ID" value="NZ_CABPSQ010000002.1"/>
</dbReference>
<dbReference type="SFLD" id="SFLDG01129">
    <property type="entry name" value="C1.5:_HAD__Beta-PGM__Phosphata"/>
    <property type="match status" value="1"/>
</dbReference>
<dbReference type="InterPro" id="IPR051540">
    <property type="entry name" value="S-2-haloacid_dehalogenase"/>
</dbReference>
<organism evidence="2 3">
    <name type="scientific">Pandoraea captiosa</name>
    <dbReference type="NCBI Taxonomy" id="2508302"/>
    <lineage>
        <taxon>Bacteria</taxon>
        <taxon>Pseudomonadati</taxon>
        <taxon>Pseudomonadota</taxon>
        <taxon>Betaproteobacteria</taxon>
        <taxon>Burkholderiales</taxon>
        <taxon>Burkholderiaceae</taxon>
        <taxon>Pandoraea</taxon>
    </lineage>
</organism>
<keyword evidence="3" id="KW-1185">Reference proteome</keyword>
<evidence type="ECO:0000313" key="2">
    <source>
        <dbReference type="EMBL" id="VVE65051.1"/>
    </source>
</evidence>
<dbReference type="InterPro" id="IPR006328">
    <property type="entry name" value="2-HAD"/>
</dbReference>
<dbReference type="InterPro" id="IPR036412">
    <property type="entry name" value="HAD-like_sf"/>
</dbReference>
<proteinExistence type="predicted"/>
<accession>A0A5E4ZUJ1</accession>
<keyword evidence="1" id="KW-0378">Hydrolase</keyword>
<dbReference type="Pfam" id="PF00702">
    <property type="entry name" value="Hydrolase"/>
    <property type="match status" value="1"/>
</dbReference>
<dbReference type="Gene3D" id="3.40.50.1000">
    <property type="entry name" value="HAD superfamily/HAD-like"/>
    <property type="match status" value="1"/>
</dbReference>